<feature type="region of interest" description="Disordered" evidence="1">
    <location>
        <begin position="148"/>
        <end position="220"/>
    </location>
</feature>
<feature type="compositionally biased region" description="Low complexity" evidence="1">
    <location>
        <begin position="198"/>
        <end position="220"/>
    </location>
</feature>
<gene>
    <name evidence="3" type="ORF">SL103_08820</name>
</gene>
<dbReference type="Pfam" id="PF04977">
    <property type="entry name" value="DivIC"/>
    <property type="match status" value="1"/>
</dbReference>
<feature type="compositionally biased region" description="Low complexity" evidence="1">
    <location>
        <begin position="180"/>
        <end position="189"/>
    </location>
</feature>
<name>A0A1D7VHX0_9ACTN</name>
<keyword evidence="4" id="KW-1185">Reference proteome</keyword>
<feature type="transmembrane region" description="Helical" evidence="2">
    <location>
        <begin position="37"/>
        <end position="54"/>
    </location>
</feature>
<evidence type="ECO:0000256" key="1">
    <source>
        <dbReference type="SAM" id="MobiDB-lite"/>
    </source>
</evidence>
<accession>A0A1D7VHX0</accession>
<dbReference type="EMBL" id="CP017157">
    <property type="protein sequence ID" value="AOP46330.1"/>
    <property type="molecule type" value="Genomic_DNA"/>
</dbReference>
<dbReference type="Proteomes" id="UP000094094">
    <property type="component" value="Chromosome"/>
</dbReference>
<protein>
    <recommendedName>
        <fullName evidence="5">Septum formation initiator</fullName>
    </recommendedName>
</protein>
<dbReference type="InterPro" id="IPR007060">
    <property type="entry name" value="FtsL/DivIC"/>
</dbReference>
<sequence>MRGQGRPRGRQKRLSALFPAATAPGTAARAPFVLLIVVLLGSGLITLLLLNSALNQGSFELSKLERKTDELTDEQQALQQEVDAYSAPGALERRARRLGMVPGGAPVFLLPDGRVLGKPGVATSDGAPLSSSAAPSASALLGTAALGAPSGPSAAASAAVAPPSVRPPAPASSATLGPQSTPAPAAAPGRPGPPAPAAPRAARGAGAPTAPAPSPTTSGR</sequence>
<feature type="compositionally biased region" description="Low complexity" evidence="1">
    <location>
        <begin position="148"/>
        <end position="163"/>
    </location>
</feature>
<evidence type="ECO:0000256" key="2">
    <source>
        <dbReference type="SAM" id="Phobius"/>
    </source>
</evidence>
<keyword evidence="2" id="KW-0812">Transmembrane</keyword>
<dbReference type="OrthoDB" id="3873701at2"/>
<keyword evidence="2" id="KW-0472">Membrane</keyword>
<evidence type="ECO:0000313" key="4">
    <source>
        <dbReference type="Proteomes" id="UP000094094"/>
    </source>
</evidence>
<keyword evidence="2" id="KW-1133">Transmembrane helix</keyword>
<evidence type="ECO:0000313" key="3">
    <source>
        <dbReference type="EMBL" id="AOP46330.1"/>
    </source>
</evidence>
<evidence type="ECO:0008006" key="5">
    <source>
        <dbReference type="Google" id="ProtNLM"/>
    </source>
</evidence>
<dbReference type="AlphaFoldDB" id="A0A1D7VHX0"/>
<reference evidence="3 4" key="1">
    <citation type="submission" date="2016-09" db="EMBL/GenBank/DDBJ databases">
        <title>Complete genome sequencing of Streptomyces lydicus 103 and metabolic pathways analysis of antibiotic biosynthesis.</title>
        <authorList>
            <person name="Jia N."/>
            <person name="Ding M.-Z."/>
            <person name="Gao F."/>
            <person name="Yuan Y.-J."/>
        </authorList>
    </citation>
    <scope>NUCLEOTIDE SEQUENCE [LARGE SCALE GENOMIC DNA]</scope>
    <source>
        <strain evidence="3 4">103</strain>
    </source>
</reference>
<dbReference type="KEGG" id="slc:SL103_08820"/>
<dbReference type="RefSeq" id="WP_069568178.1">
    <property type="nucleotide sequence ID" value="NZ_CP017157.1"/>
</dbReference>
<organism evidence="3 4">
    <name type="scientific">Streptomyces lydicus</name>
    <dbReference type="NCBI Taxonomy" id="47763"/>
    <lineage>
        <taxon>Bacteria</taxon>
        <taxon>Bacillati</taxon>
        <taxon>Actinomycetota</taxon>
        <taxon>Actinomycetes</taxon>
        <taxon>Kitasatosporales</taxon>
        <taxon>Streptomycetaceae</taxon>
        <taxon>Streptomyces</taxon>
    </lineage>
</organism>
<proteinExistence type="predicted"/>